<dbReference type="Proteomes" id="UP001300383">
    <property type="component" value="Unassembled WGS sequence"/>
</dbReference>
<dbReference type="PANTHER" id="PTHR43537">
    <property type="entry name" value="TRANSCRIPTIONAL REGULATOR, GNTR FAMILY"/>
    <property type="match status" value="1"/>
</dbReference>
<keyword evidence="6" id="KW-1185">Reference proteome</keyword>
<dbReference type="GO" id="GO:0003700">
    <property type="term" value="F:DNA-binding transcription factor activity"/>
    <property type="evidence" value="ECO:0007669"/>
    <property type="project" value="InterPro"/>
</dbReference>
<evidence type="ECO:0000256" key="1">
    <source>
        <dbReference type="ARBA" id="ARBA00023015"/>
    </source>
</evidence>
<dbReference type="PANTHER" id="PTHR43537:SF5">
    <property type="entry name" value="UXU OPERON TRANSCRIPTIONAL REGULATOR"/>
    <property type="match status" value="1"/>
</dbReference>
<dbReference type="InterPro" id="IPR008920">
    <property type="entry name" value="TF_FadR/GntR_C"/>
</dbReference>
<protein>
    <submittedName>
        <fullName evidence="5">GntR family transcriptional regulator</fullName>
    </submittedName>
</protein>
<dbReference type="GO" id="GO:0003677">
    <property type="term" value="F:DNA binding"/>
    <property type="evidence" value="ECO:0007669"/>
    <property type="project" value="UniProtKB-KW"/>
</dbReference>
<dbReference type="AlphaFoldDB" id="A0AAP4EXI9"/>
<proteinExistence type="predicted"/>
<reference evidence="5 6" key="1">
    <citation type="submission" date="2023-05" db="EMBL/GenBank/DDBJ databases">
        <title>[ruminococcus] sp. nov., isolated from a pig farm feces dump.</title>
        <authorList>
            <person name="Chang Y.-H."/>
        </authorList>
    </citation>
    <scope>NUCLEOTIDE SEQUENCE [LARGE SCALE GENOMIC DNA]</scope>
    <source>
        <strain evidence="5 6">YH-rum2234</strain>
    </source>
</reference>
<dbReference type="PROSITE" id="PS50949">
    <property type="entry name" value="HTH_GNTR"/>
    <property type="match status" value="1"/>
</dbReference>
<dbReference type="Gene3D" id="1.20.120.530">
    <property type="entry name" value="GntR ligand-binding domain-like"/>
    <property type="match status" value="1"/>
</dbReference>
<organism evidence="5 6">
    <name type="scientific">Fusibacillus kribbianus</name>
    <dbReference type="NCBI Taxonomy" id="3044208"/>
    <lineage>
        <taxon>Bacteria</taxon>
        <taxon>Bacillati</taxon>
        <taxon>Bacillota</taxon>
        <taxon>Clostridia</taxon>
        <taxon>Lachnospirales</taxon>
        <taxon>Lachnospiraceae</taxon>
        <taxon>Fusibacillus</taxon>
    </lineage>
</organism>
<evidence type="ECO:0000313" key="5">
    <source>
        <dbReference type="EMBL" id="MDI9241857.1"/>
    </source>
</evidence>
<dbReference type="SUPFAM" id="SSF46785">
    <property type="entry name" value="Winged helix' DNA-binding domain"/>
    <property type="match status" value="1"/>
</dbReference>
<accession>A0AAP4EXI9</accession>
<evidence type="ECO:0000256" key="2">
    <source>
        <dbReference type="ARBA" id="ARBA00023125"/>
    </source>
</evidence>
<evidence type="ECO:0000259" key="4">
    <source>
        <dbReference type="PROSITE" id="PS50949"/>
    </source>
</evidence>
<dbReference type="Gene3D" id="1.10.10.10">
    <property type="entry name" value="Winged helix-like DNA-binding domain superfamily/Winged helix DNA-binding domain"/>
    <property type="match status" value="1"/>
</dbReference>
<evidence type="ECO:0000256" key="3">
    <source>
        <dbReference type="ARBA" id="ARBA00023163"/>
    </source>
</evidence>
<dbReference type="SUPFAM" id="SSF48008">
    <property type="entry name" value="GntR ligand-binding domain-like"/>
    <property type="match status" value="1"/>
</dbReference>
<dbReference type="RefSeq" id="WP_283230361.1">
    <property type="nucleotide sequence ID" value="NZ_JASGBQ010000005.1"/>
</dbReference>
<dbReference type="CDD" id="cd07377">
    <property type="entry name" value="WHTH_GntR"/>
    <property type="match status" value="1"/>
</dbReference>
<dbReference type="SMART" id="SM00895">
    <property type="entry name" value="FCD"/>
    <property type="match status" value="1"/>
</dbReference>
<dbReference type="Pfam" id="PF00392">
    <property type="entry name" value="GntR"/>
    <property type="match status" value="1"/>
</dbReference>
<keyword evidence="3" id="KW-0804">Transcription</keyword>
<sequence length="208" mass="24215">MNTNNTSLKNQIYTSILNDIILGNYPPEQVINEKGLMERFNVSRAPIREALIELCNEKILYSIPYYGYKITPLTDEDVANTKSYRCVLECGFMTENWRKFTPEALDKLETLHTSILSSKEESDAITHWNSNITFHLAFFEIYGNQYAYQHLRSAMSLQTRAYAQTRWSEWHSRLFHDVPAFHGPILEAIRNNDMDTALRLLRADIISI</sequence>
<comment type="caution">
    <text evidence="5">The sequence shown here is derived from an EMBL/GenBank/DDBJ whole genome shotgun (WGS) entry which is preliminary data.</text>
</comment>
<dbReference type="InterPro" id="IPR011711">
    <property type="entry name" value="GntR_C"/>
</dbReference>
<dbReference type="InterPro" id="IPR000524">
    <property type="entry name" value="Tscrpt_reg_HTH_GntR"/>
</dbReference>
<evidence type="ECO:0000313" key="6">
    <source>
        <dbReference type="Proteomes" id="UP001300383"/>
    </source>
</evidence>
<keyword evidence="1" id="KW-0805">Transcription regulation</keyword>
<dbReference type="SMART" id="SM00345">
    <property type="entry name" value="HTH_GNTR"/>
    <property type="match status" value="1"/>
</dbReference>
<gene>
    <name evidence="5" type="ORF">QJ036_05105</name>
</gene>
<dbReference type="EMBL" id="JASGBQ010000005">
    <property type="protein sequence ID" value="MDI9241857.1"/>
    <property type="molecule type" value="Genomic_DNA"/>
</dbReference>
<dbReference type="InterPro" id="IPR036388">
    <property type="entry name" value="WH-like_DNA-bd_sf"/>
</dbReference>
<keyword evidence="2" id="KW-0238">DNA-binding</keyword>
<name>A0AAP4EXI9_9FIRM</name>
<dbReference type="Pfam" id="PF07729">
    <property type="entry name" value="FCD"/>
    <property type="match status" value="1"/>
</dbReference>
<feature type="domain" description="HTH gntR-type" evidence="4">
    <location>
        <begin position="6"/>
        <end position="73"/>
    </location>
</feature>
<dbReference type="InterPro" id="IPR036390">
    <property type="entry name" value="WH_DNA-bd_sf"/>
</dbReference>